<feature type="domain" description="Phorbol-ester/DAG-type" evidence="10">
    <location>
        <begin position="289"/>
        <end position="335"/>
    </location>
</feature>
<dbReference type="SMART" id="SM00109">
    <property type="entry name" value="C1"/>
    <property type="match status" value="1"/>
</dbReference>
<feature type="binding site" evidence="7">
    <location>
        <position position="502"/>
    </location>
    <ligand>
        <name>ATP</name>
        <dbReference type="ChEBI" id="CHEBI:30616"/>
    </ligand>
</feature>
<evidence type="ECO:0000256" key="4">
    <source>
        <dbReference type="ARBA" id="ARBA00022741"/>
    </source>
</evidence>
<dbReference type="Pfam" id="PF02196">
    <property type="entry name" value="RBD"/>
    <property type="match status" value="1"/>
</dbReference>
<evidence type="ECO:0000313" key="13">
    <source>
        <dbReference type="Proteomes" id="UP000069940"/>
    </source>
</evidence>
<reference evidence="12" key="2">
    <citation type="submission" date="2025-05" db="UniProtKB">
        <authorList>
            <consortium name="EnsemblMetazoa"/>
        </authorList>
    </citation>
    <scope>IDENTIFICATION</scope>
    <source>
        <strain evidence="12">Foshan</strain>
    </source>
</reference>
<feature type="compositionally biased region" description="Low complexity" evidence="8">
    <location>
        <begin position="28"/>
        <end position="46"/>
    </location>
</feature>
<dbReference type="InterPro" id="IPR051681">
    <property type="entry name" value="Ser/Thr_Kinases-Pseudokinases"/>
</dbReference>
<dbReference type="EnsemblMetazoa" id="AALFPA23_012498.R17917">
    <property type="protein sequence ID" value="AALFPA23_012498.P17917"/>
    <property type="gene ID" value="AALFPA23_012498"/>
</dbReference>
<dbReference type="InterPro" id="IPR029071">
    <property type="entry name" value="Ubiquitin-like_domsf"/>
</dbReference>
<evidence type="ECO:0000256" key="1">
    <source>
        <dbReference type="ARBA" id="ARBA00010507"/>
    </source>
</evidence>
<comment type="similarity">
    <text evidence="1">Belongs to the protein kinase superfamily. TKL Ser/Thr protein kinase family. RAF subfamily.</text>
</comment>
<evidence type="ECO:0000259" key="9">
    <source>
        <dbReference type="PROSITE" id="PS50011"/>
    </source>
</evidence>
<dbReference type="Gene3D" id="1.10.510.10">
    <property type="entry name" value="Transferase(Phosphotransferase) domain 1"/>
    <property type="match status" value="1"/>
</dbReference>
<dbReference type="PROSITE" id="PS50011">
    <property type="entry name" value="PROTEIN_KINASE_DOM"/>
    <property type="match status" value="1"/>
</dbReference>
<evidence type="ECO:0000256" key="2">
    <source>
        <dbReference type="ARBA" id="ARBA00022527"/>
    </source>
</evidence>
<keyword evidence="6 7" id="KW-0067">ATP-binding</keyword>
<evidence type="ECO:0000259" key="10">
    <source>
        <dbReference type="PROSITE" id="PS50081"/>
    </source>
</evidence>
<dbReference type="SUPFAM" id="SSF56112">
    <property type="entry name" value="Protein kinase-like (PK-like)"/>
    <property type="match status" value="1"/>
</dbReference>
<dbReference type="Proteomes" id="UP000069940">
    <property type="component" value="Unassembled WGS sequence"/>
</dbReference>
<dbReference type="InterPro" id="IPR011009">
    <property type="entry name" value="Kinase-like_dom_sf"/>
</dbReference>
<dbReference type="CDD" id="cd20811">
    <property type="entry name" value="C1_Raf"/>
    <property type="match status" value="1"/>
</dbReference>
<organism evidence="12 13">
    <name type="scientific">Aedes albopictus</name>
    <name type="common">Asian tiger mosquito</name>
    <name type="synonym">Stegomyia albopicta</name>
    <dbReference type="NCBI Taxonomy" id="7160"/>
    <lineage>
        <taxon>Eukaryota</taxon>
        <taxon>Metazoa</taxon>
        <taxon>Ecdysozoa</taxon>
        <taxon>Arthropoda</taxon>
        <taxon>Hexapoda</taxon>
        <taxon>Insecta</taxon>
        <taxon>Pterygota</taxon>
        <taxon>Neoptera</taxon>
        <taxon>Endopterygota</taxon>
        <taxon>Diptera</taxon>
        <taxon>Nematocera</taxon>
        <taxon>Culicoidea</taxon>
        <taxon>Culicidae</taxon>
        <taxon>Culicinae</taxon>
        <taxon>Aedini</taxon>
        <taxon>Aedes</taxon>
        <taxon>Stegomyia</taxon>
    </lineage>
</organism>
<dbReference type="InterPro" id="IPR002219">
    <property type="entry name" value="PKC_DAG/PE"/>
</dbReference>
<evidence type="ECO:0000256" key="5">
    <source>
        <dbReference type="ARBA" id="ARBA00022833"/>
    </source>
</evidence>
<keyword evidence="2" id="KW-0723">Serine/threonine-protein kinase</keyword>
<dbReference type="Pfam" id="PF00130">
    <property type="entry name" value="C1_1"/>
    <property type="match status" value="1"/>
</dbReference>
<reference evidence="13" key="1">
    <citation type="journal article" date="2015" name="Proc. Natl. Acad. Sci. U.S.A.">
        <title>Genome sequence of the Asian Tiger mosquito, Aedes albopictus, reveals insights into its biology, genetics, and evolution.</title>
        <authorList>
            <person name="Chen X.G."/>
            <person name="Jiang X."/>
            <person name="Gu J."/>
            <person name="Xu M."/>
            <person name="Wu Y."/>
            <person name="Deng Y."/>
            <person name="Zhang C."/>
            <person name="Bonizzoni M."/>
            <person name="Dermauw W."/>
            <person name="Vontas J."/>
            <person name="Armbruster P."/>
            <person name="Huang X."/>
            <person name="Yang Y."/>
            <person name="Zhang H."/>
            <person name="He W."/>
            <person name="Peng H."/>
            <person name="Liu Y."/>
            <person name="Wu K."/>
            <person name="Chen J."/>
            <person name="Lirakis M."/>
            <person name="Topalis P."/>
            <person name="Van Leeuwen T."/>
            <person name="Hall A.B."/>
            <person name="Jiang X."/>
            <person name="Thorpe C."/>
            <person name="Mueller R.L."/>
            <person name="Sun C."/>
            <person name="Waterhouse R.M."/>
            <person name="Yan G."/>
            <person name="Tu Z.J."/>
            <person name="Fang X."/>
            <person name="James A.A."/>
        </authorList>
    </citation>
    <scope>NUCLEOTIDE SEQUENCE [LARGE SCALE GENOMIC DNA]</scope>
    <source>
        <strain evidence="13">Foshan</strain>
    </source>
</reference>
<feature type="region of interest" description="Disordered" evidence="8">
    <location>
        <begin position="420"/>
        <end position="467"/>
    </location>
</feature>
<dbReference type="SUPFAM" id="SSF54236">
    <property type="entry name" value="Ubiquitin-like"/>
    <property type="match status" value="1"/>
</dbReference>
<dbReference type="CDD" id="cd01816">
    <property type="entry name" value="RBD_RAF"/>
    <property type="match status" value="1"/>
</dbReference>
<evidence type="ECO:0000259" key="11">
    <source>
        <dbReference type="PROSITE" id="PS50898"/>
    </source>
</evidence>
<dbReference type="PROSITE" id="PS00108">
    <property type="entry name" value="PROTEIN_KINASE_ST"/>
    <property type="match status" value="1"/>
</dbReference>
<dbReference type="InterPro" id="IPR046349">
    <property type="entry name" value="C1-like_sf"/>
</dbReference>
<dbReference type="PANTHER" id="PTHR44329:SF262">
    <property type="entry name" value="RAF HOMOLOG SERINE_THREONINE-PROTEIN KINASE RAF"/>
    <property type="match status" value="1"/>
</dbReference>
<name>A0ABM1YVG6_AEDAL</name>
<proteinExistence type="inferred from homology"/>
<dbReference type="RefSeq" id="XP_062698194.1">
    <property type="nucleotide sequence ID" value="XM_062842210.1"/>
</dbReference>
<dbReference type="Pfam" id="PF07714">
    <property type="entry name" value="PK_Tyr_Ser-Thr"/>
    <property type="match status" value="1"/>
</dbReference>
<feature type="compositionally biased region" description="Low complexity" evidence="8">
    <location>
        <begin position="165"/>
        <end position="176"/>
    </location>
</feature>
<evidence type="ECO:0000313" key="12">
    <source>
        <dbReference type="EnsemblMetazoa" id="AALFPA23_012498.P17917"/>
    </source>
</evidence>
<keyword evidence="3" id="KW-0479">Metal-binding</keyword>
<dbReference type="InterPro" id="IPR003116">
    <property type="entry name" value="RBD_dom"/>
</dbReference>
<dbReference type="Gene3D" id="3.30.200.20">
    <property type="entry name" value="Phosphorylase Kinase, domain 1"/>
    <property type="match status" value="1"/>
</dbReference>
<dbReference type="PROSITE" id="PS00107">
    <property type="entry name" value="PROTEIN_KINASE_ATP"/>
    <property type="match status" value="1"/>
</dbReference>
<accession>A0ABM1YVG6</accession>
<evidence type="ECO:0000256" key="8">
    <source>
        <dbReference type="SAM" id="MobiDB-lite"/>
    </source>
</evidence>
<keyword evidence="13" id="KW-1185">Reference proteome</keyword>
<feature type="domain" description="RBD" evidence="11">
    <location>
        <begin position="210"/>
        <end position="280"/>
    </location>
</feature>
<dbReference type="PANTHER" id="PTHR44329">
    <property type="entry name" value="SERINE/THREONINE-PROTEIN KINASE TNNI3K-RELATED"/>
    <property type="match status" value="1"/>
</dbReference>
<keyword evidence="4 7" id="KW-0547">Nucleotide-binding</keyword>
<dbReference type="InterPro" id="IPR001245">
    <property type="entry name" value="Ser-Thr/Tyr_kinase_cat_dom"/>
</dbReference>
<dbReference type="SMART" id="SM00455">
    <property type="entry name" value="RBD"/>
    <property type="match status" value="1"/>
</dbReference>
<sequence length="787" mass="88751">MAVFDDSGSSSSSTNNNSSNNIICKVKNSNGNSVVGSSTSSSNSTSKITSQGASTAAAAKETGKVPNLSLYEDNLRTARTMSADTDDTDDEQQLEALDPYSQLEEDLRNIKSVIHVTRENIDALNAKFADFQQPPALYLEEYQELTSKLHELETKEQELMERKSQMQQARVQAAQQSERESTSEPSEPPDPEERVEVDSMCGTLSRTSKMLLRAHLPNQQRTSVQVVPGMRLKDALAKALKRRNLTCDICEVTSANSDYPIHWDTDVSMLNCEEVFVRILDIGFPTYISHQFIRKTFFSLAFCECCRRLLFTGFYCNQCNYRFHQRCVDKVPLVCSKRHMDNTFYHHLLANPESTVGIINPGTGGYNTSLRHPRSLNQQDRSNSAPNVCINSVMKPLFGAVDNRPLINCRPLQVAFPLQAQANQEHSHSTQASPTNTLKHSKRPRARSADESNKNLLSPRDSKQSEENWNIQAEEILIGQRIGSGSFGTVYKAHWHGPVAVKTLNVKTPSSAQLQAFKNEVAMLKKTRHCNILLFMGCVSKPSLAIVTQWCEGSSLYKHIHVIETKFKLNTLIDIARQAAQGMDYLHAKNIIHRDLKSNNIFLHDDLSVKIGDFGLATAKVRWSGSQQSNQPTGSILWMAPEVIRMKEVNPYSFQSDVYAFGIVLYEMLTEQLPYNHINNKDQILFMVGCGKLRPDLANVRSDCPQALKRIVEDCIKFGREDRPLFRLLLNMLENMLRTLPKFHRSASEPNFTQTQLQNDDFLYLCSSPKTPVNFHNFQFYNGTGNI</sequence>
<evidence type="ECO:0000256" key="6">
    <source>
        <dbReference type="ARBA" id="ARBA00022840"/>
    </source>
</evidence>
<feature type="compositionally biased region" description="Polar residues" evidence="8">
    <location>
        <begin position="420"/>
        <end position="438"/>
    </location>
</feature>
<evidence type="ECO:0000256" key="3">
    <source>
        <dbReference type="ARBA" id="ARBA00022723"/>
    </source>
</evidence>
<dbReference type="Gene3D" id="3.30.60.20">
    <property type="match status" value="1"/>
</dbReference>
<evidence type="ECO:0000256" key="7">
    <source>
        <dbReference type="PROSITE-ProRule" id="PRU10141"/>
    </source>
</evidence>
<feature type="region of interest" description="Disordered" evidence="8">
    <location>
        <begin position="159"/>
        <end position="196"/>
    </location>
</feature>
<dbReference type="PROSITE" id="PS50081">
    <property type="entry name" value="ZF_DAG_PE_2"/>
    <property type="match status" value="1"/>
</dbReference>
<keyword evidence="2" id="KW-0808">Transferase</keyword>
<feature type="domain" description="Protein kinase" evidence="9">
    <location>
        <begin position="476"/>
        <end position="737"/>
    </location>
</feature>
<dbReference type="PROSITE" id="PS00479">
    <property type="entry name" value="ZF_DAG_PE_1"/>
    <property type="match status" value="1"/>
</dbReference>
<feature type="region of interest" description="Disordered" evidence="8">
    <location>
        <begin position="1"/>
        <end position="68"/>
    </location>
</feature>
<dbReference type="InterPro" id="IPR008271">
    <property type="entry name" value="Ser/Thr_kinase_AS"/>
</dbReference>
<dbReference type="SMART" id="SM00220">
    <property type="entry name" value="S_TKc"/>
    <property type="match status" value="1"/>
</dbReference>
<dbReference type="Gene3D" id="3.10.20.90">
    <property type="entry name" value="Phosphatidylinositol 3-kinase Catalytic Subunit, Chain A, domain 1"/>
    <property type="match status" value="1"/>
</dbReference>
<dbReference type="SUPFAM" id="SSF57889">
    <property type="entry name" value="Cysteine-rich domain"/>
    <property type="match status" value="1"/>
</dbReference>
<dbReference type="GeneID" id="109418642"/>
<protein>
    <submittedName>
        <fullName evidence="12">Uncharacterized protein</fullName>
    </submittedName>
</protein>
<dbReference type="CDD" id="cd14062">
    <property type="entry name" value="STKc_Raf"/>
    <property type="match status" value="1"/>
</dbReference>
<dbReference type="PROSITE" id="PS50898">
    <property type="entry name" value="RBD"/>
    <property type="match status" value="1"/>
</dbReference>
<feature type="compositionally biased region" description="Low complexity" evidence="8">
    <location>
        <begin position="7"/>
        <end position="21"/>
    </location>
</feature>
<dbReference type="InterPro" id="IPR000719">
    <property type="entry name" value="Prot_kinase_dom"/>
</dbReference>
<keyword evidence="5" id="KW-0862">Zinc</keyword>
<dbReference type="InterPro" id="IPR017441">
    <property type="entry name" value="Protein_kinase_ATP_BS"/>
</dbReference>
<keyword evidence="2" id="KW-0418">Kinase</keyword>